<dbReference type="Pfam" id="PF00724">
    <property type="entry name" value="Oxidored_FMN"/>
    <property type="match status" value="1"/>
</dbReference>
<dbReference type="GO" id="GO:0010181">
    <property type="term" value="F:FMN binding"/>
    <property type="evidence" value="ECO:0007669"/>
    <property type="project" value="InterPro"/>
</dbReference>
<dbReference type="InterPro" id="IPR045247">
    <property type="entry name" value="Oye-like"/>
</dbReference>
<reference evidence="8 9" key="1">
    <citation type="journal article" date="2009" name="Nature">
        <title>Evolution of pathogenicity and sexual reproduction in eight Candida genomes.</title>
        <authorList>
            <person name="Butler G."/>
            <person name="Rasmussen M.D."/>
            <person name="Lin M.F."/>
            <person name="Santos M.A."/>
            <person name="Sakthikumar S."/>
            <person name="Munro C.A."/>
            <person name="Rheinbay E."/>
            <person name="Grabherr M."/>
            <person name="Forche A."/>
            <person name="Reedy J.L."/>
            <person name="Agrafioti I."/>
            <person name="Arnaud M.B."/>
            <person name="Bates S."/>
            <person name="Brown A.J."/>
            <person name="Brunke S."/>
            <person name="Costanzo M.C."/>
            <person name="Fitzpatrick D.A."/>
            <person name="de Groot P.W."/>
            <person name="Harris D."/>
            <person name="Hoyer L.L."/>
            <person name="Hube B."/>
            <person name="Klis F.M."/>
            <person name="Kodira C."/>
            <person name="Lennard N."/>
            <person name="Logue M.E."/>
            <person name="Martin R."/>
            <person name="Neiman A.M."/>
            <person name="Nikolaou E."/>
            <person name="Quail M.A."/>
            <person name="Quinn J."/>
            <person name="Santos M.C."/>
            <person name="Schmitzberger F.F."/>
            <person name="Sherlock G."/>
            <person name="Shah P."/>
            <person name="Silverstein K.A."/>
            <person name="Skrzypek M.S."/>
            <person name="Soll D."/>
            <person name="Staggs R."/>
            <person name="Stansfield I."/>
            <person name="Stumpf M.P."/>
            <person name="Sudbery P.E."/>
            <person name="Srikantha T."/>
            <person name="Zeng Q."/>
            <person name="Berman J."/>
            <person name="Berriman M."/>
            <person name="Heitman J."/>
            <person name="Gow N.A."/>
            <person name="Lorenz M.C."/>
            <person name="Birren B.W."/>
            <person name="Kellis M."/>
            <person name="Cuomo C.A."/>
        </authorList>
    </citation>
    <scope>NUCLEOTIDE SEQUENCE [LARGE SCALE GENOMIC DNA]</scope>
    <source>
        <strain evidence="9">ATCC 6260 / CBS 566 / DSM 6381 / JCM 1539 / NBRC 10279 / NRRL Y-324</strain>
    </source>
</reference>
<keyword evidence="3" id="KW-0285">Flavoprotein</keyword>
<comment type="similarity">
    <text evidence="2">Belongs to the NADH:flavin oxidoreductase/NADH oxidase family.</text>
</comment>
<dbReference type="HOGENOM" id="CLU_012153_0_0_1"/>
<evidence type="ECO:0000313" key="9">
    <source>
        <dbReference type="Proteomes" id="UP000001997"/>
    </source>
</evidence>
<dbReference type="FunFam" id="3.20.20.70:FF:000138">
    <property type="entry name" value="NADPH dehydrogenase 1"/>
    <property type="match status" value="1"/>
</dbReference>
<dbReference type="Proteomes" id="UP000001997">
    <property type="component" value="Unassembled WGS sequence"/>
</dbReference>
<evidence type="ECO:0000256" key="3">
    <source>
        <dbReference type="ARBA" id="ARBA00022643"/>
    </source>
</evidence>
<accession>A5DR62</accession>
<comment type="cofactor">
    <cofactor evidence="1">
        <name>FMN</name>
        <dbReference type="ChEBI" id="CHEBI:58210"/>
    </cofactor>
</comment>
<evidence type="ECO:0000256" key="4">
    <source>
        <dbReference type="ARBA" id="ARBA00056646"/>
    </source>
</evidence>
<evidence type="ECO:0000256" key="1">
    <source>
        <dbReference type="ARBA" id="ARBA00001917"/>
    </source>
</evidence>
<dbReference type="GO" id="GO:0042562">
    <property type="term" value="F:hormone binding"/>
    <property type="evidence" value="ECO:0007669"/>
    <property type="project" value="UniProtKB-ARBA"/>
</dbReference>
<keyword evidence="9" id="KW-1185">Reference proteome</keyword>
<evidence type="ECO:0000256" key="6">
    <source>
        <dbReference type="ARBA" id="ARBA00075326"/>
    </source>
</evidence>
<comment type="function">
    <text evidence="4">Oxidoreductase that binds mammalian estrogens with high affinity.</text>
</comment>
<name>A5DR62_PICGU</name>
<dbReference type="OMA" id="YLQLMAF"/>
<dbReference type="PANTHER" id="PTHR22893">
    <property type="entry name" value="NADH OXIDOREDUCTASE-RELATED"/>
    <property type="match status" value="1"/>
</dbReference>
<evidence type="ECO:0000259" key="7">
    <source>
        <dbReference type="Pfam" id="PF00724"/>
    </source>
</evidence>
<organism evidence="8 9">
    <name type="scientific">Meyerozyma guilliermondii (strain ATCC 6260 / CBS 566 / DSM 6381 / JCM 1539 / NBRC 10279 / NRRL Y-324)</name>
    <name type="common">Yeast</name>
    <name type="synonym">Candida guilliermondii</name>
    <dbReference type="NCBI Taxonomy" id="294746"/>
    <lineage>
        <taxon>Eukaryota</taxon>
        <taxon>Fungi</taxon>
        <taxon>Dikarya</taxon>
        <taxon>Ascomycota</taxon>
        <taxon>Saccharomycotina</taxon>
        <taxon>Pichiomycetes</taxon>
        <taxon>Debaryomycetaceae</taxon>
        <taxon>Meyerozyma</taxon>
    </lineage>
</organism>
<dbReference type="EMBL" id="CH408162">
    <property type="protein sequence ID" value="EDK41665.1"/>
    <property type="molecule type" value="Genomic_DNA"/>
</dbReference>
<dbReference type="SUPFAM" id="SSF51395">
    <property type="entry name" value="FMN-linked oxidoreductases"/>
    <property type="match status" value="1"/>
</dbReference>
<evidence type="ECO:0000256" key="2">
    <source>
        <dbReference type="ARBA" id="ARBA00005979"/>
    </source>
</evidence>
<dbReference type="GeneID" id="5123891"/>
<dbReference type="FunCoup" id="A5DR62">
    <property type="interactions" value="831"/>
</dbReference>
<dbReference type="InParanoid" id="A5DR62"/>
<dbReference type="RefSeq" id="XP_001482000.1">
    <property type="nucleotide sequence ID" value="XM_001481950.1"/>
</dbReference>
<evidence type="ECO:0000313" key="8">
    <source>
        <dbReference type="EMBL" id="EDK41665.1"/>
    </source>
</evidence>
<dbReference type="eggNOG" id="KOG0134">
    <property type="taxonomic scope" value="Eukaryota"/>
</dbReference>
<protein>
    <recommendedName>
        <fullName evidence="5">Probable NADPH dehydrogenase</fullName>
    </recommendedName>
    <alternativeName>
        <fullName evidence="6">Estrogen-binding protein</fullName>
    </alternativeName>
</protein>
<dbReference type="KEGG" id="pgu:PGUG_05763"/>
<dbReference type="InterPro" id="IPR001155">
    <property type="entry name" value="OxRdtase_FMN_N"/>
</dbReference>
<dbReference type="InterPro" id="IPR013785">
    <property type="entry name" value="Aldolase_TIM"/>
</dbReference>
<dbReference type="AlphaFoldDB" id="A5DR62"/>
<feature type="domain" description="NADH:flavin oxidoreductase/NADH oxidase N-terminal" evidence="7">
    <location>
        <begin position="13"/>
        <end position="362"/>
    </location>
</feature>
<dbReference type="VEuPathDB" id="FungiDB:PGUG_05763"/>
<dbReference type="OrthoDB" id="276546at2759"/>
<dbReference type="SMR" id="A5DR62"/>
<dbReference type="GO" id="GO:0003959">
    <property type="term" value="F:NADPH dehydrogenase activity"/>
    <property type="evidence" value="ECO:0007669"/>
    <property type="project" value="TreeGrafter"/>
</dbReference>
<evidence type="ECO:0000256" key="5">
    <source>
        <dbReference type="ARBA" id="ARBA00067604"/>
    </source>
</evidence>
<dbReference type="CDD" id="cd02933">
    <property type="entry name" value="OYE_like_FMN"/>
    <property type="match status" value="1"/>
</dbReference>
<dbReference type="PANTHER" id="PTHR22893:SF91">
    <property type="entry name" value="NADPH DEHYDROGENASE 2-RELATED"/>
    <property type="match status" value="1"/>
</dbReference>
<keyword evidence="3" id="KW-0288">FMN</keyword>
<sequence length="405" mass="45948">MSVNINPLGETQVFQPIKLGKNTLSHRVFFPPTTRTRSLEDHTPSNLAYKYYDERSKFPGTLIISEGTFPSAQAGLYEGVPGIWTERQTKTWKHIIDKIHENKSFASIQLWNLGRTGDPALLKKAGKPFLAPSAIYFDEESKKAAEKAGNPLRAMTEEEIKDMIYEQYTIAAKNALEAGFDYIELHSAHGYLLHEFLEESSNKRTDKYGGSIENRARFVLELVDHMISIVGAERLGIRISPWATFQGMKSVHGEVHPLTTYSYLVNELEKRAQAGNRLAYISLVEPRVDGINSVEKKDQTGNNDFVKDLWKGTILKAGNYTYDAPKFGQLLDDVSDGRTLVGFSRYFISNPDLISRLEKGHQLAPYERETFYGRSDFGYNDYPKYGEKREDAEVAKKRVPEELVV</sequence>
<proteinExistence type="inferred from homology"/>
<gene>
    <name evidence="8" type="ORF">PGUG_05763</name>
</gene>
<dbReference type="Gene3D" id="3.20.20.70">
    <property type="entry name" value="Aldolase class I"/>
    <property type="match status" value="1"/>
</dbReference>